<name>A0A9K3EJZ9_HELAN</name>
<sequence length="44" mass="5108">MCSGGSLQCDFVCLEMMMGIWFQRRTDSGRDCEVEEEALTREEQ</sequence>
<evidence type="ECO:0000313" key="1">
    <source>
        <dbReference type="EMBL" id="KAF5774768.1"/>
    </source>
</evidence>
<keyword evidence="2" id="KW-1185">Reference proteome</keyword>
<accession>A0A9K3EJZ9</accession>
<dbReference type="Proteomes" id="UP000215914">
    <property type="component" value="Unassembled WGS sequence"/>
</dbReference>
<organism evidence="1 2">
    <name type="scientific">Helianthus annuus</name>
    <name type="common">Common sunflower</name>
    <dbReference type="NCBI Taxonomy" id="4232"/>
    <lineage>
        <taxon>Eukaryota</taxon>
        <taxon>Viridiplantae</taxon>
        <taxon>Streptophyta</taxon>
        <taxon>Embryophyta</taxon>
        <taxon>Tracheophyta</taxon>
        <taxon>Spermatophyta</taxon>
        <taxon>Magnoliopsida</taxon>
        <taxon>eudicotyledons</taxon>
        <taxon>Gunneridae</taxon>
        <taxon>Pentapetalae</taxon>
        <taxon>asterids</taxon>
        <taxon>campanulids</taxon>
        <taxon>Asterales</taxon>
        <taxon>Asteraceae</taxon>
        <taxon>Asteroideae</taxon>
        <taxon>Heliantheae alliance</taxon>
        <taxon>Heliantheae</taxon>
        <taxon>Helianthus</taxon>
    </lineage>
</organism>
<reference evidence="1" key="1">
    <citation type="journal article" date="2017" name="Nature">
        <title>The sunflower genome provides insights into oil metabolism, flowering and Asterid evolution.</title>
        <authorList>
            <person name="Badouin H."/>
            <person name="Gouzy J."/>
            <person name="Grassa C.J."/>
            <person name="Murat F."/>
            <person name="Staton S.E."/>
            <person name="Cottret L."/>
            <person name="Lelandais-Briere C."/>
            <person name="Owens G.L."/>
            <person name="Carrere S."/>
            <person name="Mayjonade B."/>
            <person name="Legrand L."/>
            <person name="Gill N."/>
            <person name="Kane N.C."/>
            <person name="Bowers J.E."/>
            <person name="Hubner S."/>
            <person name="Bellec A."/>
            <person name="Berard A."/>
            <person name="Berges H."/>
            <person name="Blanchet N."/>
            <person name="Boniface M.C."/>
            <person name="Brunel D."/>
            <person name="Catrice O."/>
            <person name="Chaidir N."/>
            <person name="Claudel C."/>
            <person name="Donnadieu C."/>
            <person name="Faraut T."/>
            <person name="Fievet G."/>
            <person name="Helmstetter N."/>
            <person name="King M."/>
            <person name="Knapp S.J."/>
            <person name="Lai Z."/>
            <person name="Le Paslier M.C."/>
            <person name="Lippi Y."/>
            <person name="Lorenzon L."/>
            <person name="Mandel J.R."/>
            <person name="Marage G."/>
            <person name="Marchand G."/>
            <person name="Marquand E."/>
            <person name="Bret-Mestries E."/>
            <person name="Morien E."/>
            <person name="Nambeesan S."/>
            <person name="Nguyen T."/>
            <person name="Pegot-Espagnet P."/>
            <person name="Pouilly N."/>
            <person name="Raftis F."/>
            <person name="Sallet E."/>
            <person name="Schiex T."/>
            <person name="Thomas J."/>
            <person name="Vandecasteele C."/>
            <person name="Vares D."/>
            <person name="Vear F."/>
            <person name="Vautrin S."/>
            <person name="Crespi M."/>
            <person name="Mangin B."/>
            <person name="Burke J.M."/>
            <person name="Salse J."/>
            <person name="Munos S."/>
            <person name="Vincourt P."/>
            <person name="Rieseberg L.H."/>
            <person name="Langlade N.B."/>
        </authorList>
    </citation>
    <scope>NUCLEOTIDE SEQUENCE</scope>
    <source>
        <tissue evidence="1">Leaves</tissue>
    </source>
</reference>
<dbReference type="Gramene" id="mRNA:HanXRQr2_Chr13g0604411">
    <property type="protein sequence ID" value="mRNA:HanXRQr2_Chr13g0604411"/>
    <property type="gene ID" value="HanXRQr2_Chr13g0604411"/>
</dbReference>
<comment type="caution">
    <text evidence="1">The sequence shown here is derived from an EMBL/GenBank/DDBJ whole genome shotgun (WGS) entry which is preliminary data.</text>
</comment>
<evidence type="ECO:0000313" key="2">
    <source>
        <dbReference type="Proteomes" id="UP000215914"/>
    </source>
</evidence>
<dbReference type="EMBL" id="MNCJ02000328">
    <property type="protein sequence ID" value="KAF5774768.1"/>
    <property type="molecule type" value="Genomic_DNA"/>
</dbReference>
<protein>
    <submittedName>
        <fullName evidence="1">Uncharacterized protein</fullName>
    </submittedName>
</protein>
<gene>
    <name evidence="1" type="ORF">HanXRQr2_Chr13g0604411</name>
</gene>
<dbReference type="AlphaFoldDB" id="A0A9K3EJZ9"/>
<proteinExistence type="predicted"/>
<reference evidence="1" key="2">
    <citation type="submission" date="2020-06" db="EMBL/GenBank/DDBJ databases">
        <title>Helianthus annuus Genome sequencing and assembly Release 2.</title>
        <authorList>
            <person name="Gouzy J."/>
            <person name="Langlade N."/>
            <person name="Munos S."/>
        </authorList>
    </citation>
    <scope>NUCLEOTIDE SEQUENCE</scope>
    <source>
        <tissue evidence="1">Leaves</tissue>
    </source>
</reference>